<dbReference type="AlphaFoldDB" id="A0AA39XUJ4"/>
<dbReference type="Proteomes" id="UP001174936">
    <property type="component" value="Unassembled WGS sequence"/>
</dbReference>
<name>A0AA39XUJ4_9PEZI</name>
<keyword evidence="2" id="KW-1185">Reference proteome</keyword>
<organism evidence="1 2">
    <name type="scientific">Cercophora newfieldiana</name>
    <dbReference type="NCBI Taxonomy" id="92897"/>
    <lineage>
        <taxon>Eukaryota</taxon>
        <taxon>Fungi</taxon>
        <taxon>Dikarya</taxon>
        <taxon>Ascomycota</taxon>
        <taxon>Pezizomycotina</taxon>
        <taxon>Sordariomycetes</taxon>
        <taxon>Sordariomycetidae</taxon>
        <taxon>Sordariales</taxon>
        <taxon>Lasiosphaeriaceae</taxon>
        <taxon>Cercophora</taxon>
    </lineage>
</organism>
<sequence>MSGFLVPRRCRASLFDESNISRTGETHASLCRSKRRAVKRAVGSLVGLLGASRAAILWCKTMAKWRNRCSAVESGALPIFSRPKALLGGGGLVLRSKNCVIARQPTALGTHLPLIGCGEVPPVSTIPNRKAIQEQGIIPESSSQEEPNDAALGMACDSRSGDRMQTSSLCVLCFLRSGTLRGTNCEGSSDFEDAGPQDRRM</sequence>
<evidence type="ECO:0000313" key="1">
    <source>
        <dbReference type="EMBL" id="KAK0639911.1"/>
    </source>
</evidence>
<evidence type="ECO:0000313" key="2">
    <source>
        <dbReference type="Proteomes" id="UP001174936"/>
    </source>
</evidence>
<accession>A0AA39XUJ4</accession>
<dbReference type="EMBL" id="JAULSV010000007">
    <property type="protein sequence ID" value="KAK0639911.1"/>
    <property type="molecule type" value="Genomic_DNA"/>
</dbReference>
<gene>
    <name evidence="1" type="ORF">B0T16DRAFT_249414</name>
</gene>
<reference evidence="1" key="1">
    <citation type="submission" date="2023-06" db="EMBL/GenBank/DDBJ databases">
        <title>Genome-scale phylogeny and comparative genomics of the fungal order Sordariales.</title>
        <authorList>
            <consortium name="Lawrence Berkeley National Laboratory"/>
            <person name="Hensen N."/>
            <person name="Bonometti L."/>
            <person name="Westerberg I."/>
            <person name="Brannstrom I.O."/>
            <person name="Guillou S."/>
            <person name="Cros-Aarteil S."/>
            <person name="Calhoun S."/>
            <person name="Haridas S."/>
            <person name="Kuo A."/>
            <person name="Mondo S."/>
            <person name="Pangilinan J."/>
            <person name="Riley R."/>
            <person name="Labutti K."/>
            <person name="Andreopoulos B."/>
            <person name="Lipzen A."/>
            <person name="Chen C."/>
            <person name="Yanf M."/>
            <person name="Daum C."/>
            <person name="Ng V."/>
            <person name="Clum A."/>
            <person name="Steindorff A."/>
            <person name="Ohm R."/>
            <person name="Martin F."/>
            <person name="Silar P."/>
            <person name="Natvig D."/>
            <person name="Lalanne C."/>
            <person name="Gautier V."/>
            <person name="Ament-Velasquez S.L."/>
            <person name="Kruys A."/>
            <person name="Hutchinson M.I."/>
            <person name="Powell A.J."/>
            <person name="Barry K."/>
            <person name="Miller A.N."/>
            <person name="Grigoriev I.V."/>
            <person name="Debuchy R."/>
            <person name="Gladieux P."/>
            <person name="Thoren M.H."/>
            <person name="Johannesson H."/>
        </authorList>
    </citation>
    <scope>NUCLEOTIDE SEQUENCE</scope>
    <source>
        <strain evidence="1">SMH2532-1</strain>
    </source>
</reference>
<comment type="caution">
    <text evidence="1">The sequence shown here is derived from an EMBL/GenBank/DDBJ whole genome shotgun (WGS) entry which is preliminary data.</text>
</comment>
<protein>
    <submittedName>
        <fullName evidence="1">Uncharacterized protein</fullName>
    </submittedName>
</protein>
<proteinExistence type="predicted"/>